<dbReference type="GO" id="GO:0005886">
    <property type="term" value="C:plasma membrane"/>
    <property type="evidence" value="ECO:0007669"/>
    <property type="project" value="UniProtKB-SubCell"/>
</dbReference>
<dbReference type="PANTHER" id="PTHR43134:SF3">
    <property type="entry name" value="FLAGELLAR BIOSYNTHESIS PROTEIN FLHF"/>
    <property type="match status" value="1"/>
</dbReference>
<evidence type="ECO:0000256" key="12">
    <source>
        <dbReference type="ARBA" id="ARBA00025337"/>
    </source>
</evidence>
<evidence type="ECO:0000256" key="14">
    <source>
        <dbReference type="SAM" id="MobiDB-lite"/>
    </source>
</evidence>
<feature type="domain" description="SRP54-type proteins GTP-binding" evidence="15">
    <location>
        <begin position="263"/>
        <end position="454"/>
    </location>
</feature>
<keyword evidence="11" id="KW-1006">Bacterial flagellum protein export</keyword>
<dbReference type="InterPro" id="IPR027417">
    <property type="entry name" value="P-loop_NTPase"/>
</dbReference>
<keyword evidence="8" id="KW-0653">Protein transport</keyword>
<dbReference type="GO" id="GO:0005525">
    <property type="term" value="F:GTP binding"/>
    <property type="evidence" value="ECO:0007669"/>
    <property type="project" value="UniProtKB-UniRule"/>
</dbReference>
<evidence type="ECO:0000256" key="8">
    <source>
        <dbReference type="ARBA" id="ARBA00022927"/>
    </source>
</evidence>
<dbReference type="PANTHER" id="PTHR43134">
    <property type="entry name" value="SIGNAL RECOGNITION PARTICLE RECEPTOR SUBUNIT ALPHA"/>
    <property type="match status" value="1"/>
</dbReference>
<comment type="function">
    <text evidence="12">Necessary for flagellar biosynthesis. May be involved in translocation of the flagellum.</text>
</comment>
<evidence type="ECO:0000256" key="10">
    <source>
        <dbReference type="ARBA" id="ARBA00023136"/>
    </source>
</evidence>
<keyword evidence="10" id="KW-0472">Membrane</keyword>
<dbReference type="Gene3D" id="1.20.120.1380">
    <property type="entry name" value="Flagellar FlhF biosynthesis protein, N domain"/>
    <property type="match status" value="1"/>
</dbReference>
<evidence type="ECO:0000259" key="15">
    <source>
        <dbReference type="SMART" id="SM00962"/>
    </source>
</evidence>
<dbReference type="InterPro" id="IPR000897">
    <property type="entry name" value="SRP54_GTPase_dom"/>
</dbReference>
<evidence type="ECO:0000256" key="13">
    <source>
        <dbReference type="NCBIfam" id="TIGR03499"/>
    </source>
</evidence>
<evidence type="ECO:0000256" key="9">
    <source>
        <dbReference type="ARBA" id="ARBA00023134"/>
    </source>
</evidence>
<comment type="caution">
    <text evidence="16">The sequence shown here is derived from an EMBL/GenBank/DDBJ whole genome shotgun (WGS) entry which is preliminary data.</text>
</comment>
<keyword evidence="16" id="KW-0966">Cell projection</keyword>
<keyword evidence="4" id="KW-0813">Transport</keyword>
<evidence type="ECO:0000256" key="5">
    <source>
        <dbReference type="ARBA" id="ARBA00022475"/>
    </source>
</evidence>
<feature type="region of interest" description="Disordered" evidence="14">
    <location>
        <begin position="114"/>
        <end position="147"/>
    </location>
</feature>
<evidence type="ECO:0000256" key="7">
    <source>
        <dbReference type="ARBA" id="ARBA00022795"/>
    </source>
</evidence>
<dbReference type="GO" id="GO:0015031">
    <property type="term" value="P:protein transport"/>
    <property type="evidence" value="ECO:0007669"/>
    <property type="project" value="UniProtKB-KW"/>
</dbReference>
<dbReference type="Proteomes" id="UP000548423">
    <property type="component" value="Unassembled WGS sequence"/>
</dbReference>
<evidence type="ECO:0000313" key="16">
    <source>
        <dbReference type="EMBL" id="NYE06773.1"/>
    </source>
</evidence>
<dbReference type="FunFam" id="3.40.50.300:FF:000695">
    <property type="entry name" value="Flagellar biosynthesis regulator FlhF"/>
    <property type="match status" value="1"/>
</dbReference>
<comment type="similarity">
    <text evidence="2">Belongs to the GTP-binding SRP family.</text>
</comment>
<dbReference type="CDD" id="cd17873">
    <property type="entry name" value="FlhF"/>
    <property type="match status" value="1"/>
</dbReference>
<evidence type="ECO:0000256" key="11">
    <source>
        <dbReference type="ARBA" id="ARBA00023225"/>
    </source>
</evidence>
<organism evidence="16 17">
    <name type="scientific">Neobacillus niacini</name>
    <dbReference type="NCBI Taxonomy" id="86668"/>
    <lineage>
        <taxon>Bacteria</taxon>
        <taxon>Bacillati</taxon>
        <taxon>Bacillota</taxon>
        <taxon>Bacilli</taxon>
        <taxon>Bacillales</taxon>
        <taxon>Bacillaceae</taxon>
        <taxon>Neobacillus</taxon>
    </lineage>
</organism>
<dbReference type="Gene3D" id="3.40.50.300">
    <property type="entry name" value="P-loop containing nucleotide triphosphate hydrolases"/>
    <property type="match status" value="1"/>
</dbReference>
<dbReference type="InterPro" id="IPR047040">
    <property type="entry name" value="FlhF__GTPase_dom"/>
</dbReference>
<reference evidence="17" key="1">
    <citation type="submission" date="2020-07" db="EMBL/GenBank/DDBJ databases">
        <authorList>
            <person name="Partida-Martinez L."/>
            <person name="Huntemann M."/>
            <person name="Clum A."/>
            <person name="Wang J."/>
            <person name="Palaniappan K."/>
            <person name="Ritter S."/>
            <person name="Chen I.-M."/>
            <person name="Stamatis D."/>
            <person name="Reddy T."/>
            <person name="O'Malley R."/>
            <person name="Daum C."/>
            <person name="Shapiro N."/>
            <person name="Ivanova N."/>
            <person name="Kyrpides N."/>
            <person name="Woyke T."/>
        </authorList>
    </citation>
    <scope>NUCLEOTIDE SEQUENCE [LARGE SCALE GENOMIC DNA]</scope>
    <source>
        <strain evidence="17">AT2.8</strain>
    </source>
</reference>
<keyword evidence="16" id="KW-0282">Flagellum</keyword>
<evidence type="ECO:0000256" key="2">
    <source>
        <dbReference type="ARBA" id="ARBA00008531"/>
    </source>
</evidence>
<keyword evidence="9" id="KW-0342">GTP-binding</keyword>
<keyword evidence="16" id="KW-0969">Cilium</keyword>
<keyword evidence="5" id="KW-1003">Cell membrane</keyword>
<dbReference type="GO" id="GO:0044781">
    <property type="term" value="P:bacterial-type flagellum organization"/>
    <property type="evidence" value="ECO:0007669"/>
    <property type="project" value="UniProtKB-UniRule"/>
</dbReference>
<proteinExistence type="inferred from homology"/>
<comment type="subcellular location">
    <subcellularLocation>
        <location evidence="1">Cell membrane</location>
        <topology evidence="1">Peripheral membrane protein</topology>
        <orientation evidence="1">Cytoplasmic side</orientation>
    </subcellularLocation>
</comment>
<evidence type="ECO:0000256" key="4">
    <source>
        <dbReference type="ARBA" id="ARBA00022448"/>
    </source>
</evidence>
<accession>A0A852TDA6</accession>
<dbReference type="SUPFAM" id="SSF52540">
    <property type="entry name" value="P-loop containing nucleoside triphosphate hydrolases"/>
    <property type="match status" value="1"/>
</dbReference>
<dbReference type="InterPro" id="IPR020006">
    <property type="entry name" value="FlhF"/>
</dbReference>
<keyword evidence="7" id="KW-1005">Bacterial flagellum biogenesis</keyword>
<feature type="compositionally biased region" description="Basic and acidic residues" evidence="14">
    <location>
        <begin position="116"/>
        <end position="134"/>
    </location>
</feature>
<dbReference type="AlphaFoldDB" id="A0A852TDA6"/>
<evidence type="ECO:0000256" key="1">
    <source>
        <dbReference type="ARBA" id="ARBA00004413"/>
    </source>
</evidence>
<dbReference type="NCBIfam" id="TIGR03499">
    <property type="entry name" value="FlhF"/>
    <property type="match status" value="1"/>
</dbReference>
<evidence type="ECO:0000313" key="17">
    <source>
        <dbReference type="Proteomes" id="UP000548423"/>
    </source>
</evidence>
<keyword evidence="6" id="KW-0547">Nucleotide-binding</keyword>
<evidence type="ECO:0000256" key="6">
    <source>
        <dbReference type="ARBA" id="ARBA00022741"/>
    </source>
</evidence>
<dbReference type="SMART" id="SM00962">
    <property type="entry name" value="SRP54"/>
    <property type="match status" value="1"/>
</dbReference>
<gene>
    <name evidence="16" type="ORF">F4694_003553</name>
</gene>
<sequence>MKTKKIIADTMPQALKMVRQQLGDNAIIVNTRAINTGGIFGFFTKQKYEVTAYTMDKEEVVQEPPKKKIEPIEKQIDPIEEKLREEIIKPDEVEKQNSVFHKNPQKLYQLYSQPESVKENKEQQIQTEQRESVKEANAPQPPRTETVKLVQAPQKLESGAVENELLTEMKQMRKMMMTLLMGEKQGNNLPSGLLTHLSQLRKQGVTEEVIEYIVNSFIVNNLLKQNESVNDMSEDVIKKEILNIIEEILRKRICDSTNINETTRMINLIGPTGVGKTTSIAKLATEQILKQKRRVALITTDVYRIAAVEQLKMYAGILNVPIEVVHSANELDTVLRKLEHFDLIYMDTTGRNYKEVQYRESINGFINHSVNSENYLVLSLTTKYEDLELLLNEFTESPIKKLILTKFDETSSYGSILNIAYKYPYQLAYITNGQSVPEDITRIDPTLLARLLLGEEK</sequence>
<protein>
    <recommendedName>
        <fullName evidence="3 13">Flagellar biosynthesis protein FlhF</fullName>
    </recommendedName>
</protein>
<name>A0A852TDA6_9BACI</name>
<dbReference type="GO" id="GO:0003924">
    <property type="term" value="F:GTPase activity"/>
    <property type="evidence" value="ECO:0007669"/>
    <property type="project" value="UniProtKB-UniRule"/>
</dbReference>
<evidence type="ECO:0000256" key="3">
    <source>
        <dbReference type="ARBA" id="ARBA00014919"/>
    </source>
</evidence>
<dbReference type="GO" id="GO:0005047">
    <property type="term" value="F:signal recognition particle binding"/>
    <property type="evidence" value="ECO:0007669"/>
    <property type="project" value="TreeGrafter"/>
</dbReference>
<dbReference type="GO" id="GO:0006614">
    <property type="term" value="P:SRP-dependent cotranslational protein targeting to membrane"/>
    <property type="evidence" value="ECO:0007669"/>
    <property type="project" value="UniProtKB-UniRule"/>
</dbReference>
<dbReference type="Pfam" id="PF00448">
    <property type="entry name" value="SRP54"/>
    <property type="match status" value="1"/>
</dbReference>
<reference evidence="17" key="2">
    <citation type="submission" date="2020-08" db="EMBL/GenBank/DDBJ databases">
        <title>The Agave Microbiome: Exploring the role of microbial communities in plant adaptations to desert environments.</title>
        <authorList>
            <person name="Partida-Martinez L.P."/>
        </authorList>
    </citation>
    <scope>NUCLEOTIDE SEQUENCE [LARGE SCALE GENOMIC DNA]</scope>
    <source>
        <strain evidence="17">AT2.8</strain>
    </source>
</reference>
<dbReference type="EMBL" id="JACCBX010000007">
    <property type="protein sequence ID" value="NYE06773.1"/>
    <property type="molecule type" value="Genomic_DNA"/>
</dbReference>